<protein>
    <submittedName>
        <fullName evidence="2">Uncharacterized protein</fullName>
    </submittedName>
</protein>
<dbReference type="AlphaFoldDB" id="A0A6J4QZJ6"/>
<feature type="non-terminal residue" evidence="2">
    <location>
        <position position="1"/>
    </location>
</feature>
<dbReference type="EMBL" id="CADCVH010000069">
    <property type="protein sequence ID" value="CAA9459785.1"/>
    <property type="molecule type" value="Genomic_DNA"/>
</dbReference>
<feature type="region of interest" description="Disordered" evidence="1">
    <location>
        <begin position="1"/>
        <end position="130"/>
    </location>
</feature>
<gene>
    <name evidence="2" type="ORF">AVDCRST_MAG02-2071</name>
</gene>
<evidence type="ECO:0000256" key="1">
    <source>
        <dbReference type="SAM" id="MobiDB-lite"/>
    </source>
</evidence>
<reference evidence="2" key="1">
    <citation type="submission" date="2020-02" db="EMBL/GenBank/DDBJ databases">
        <authorList>
            <person name="Meier V. D."/>
        </authorList>
    </citation>
    <scope>NUCLEOTIDE SEQUENCE</scope>
    <source>
        <strain evidence="2">AVDCRST_MAG02</strain>
    </source>
</reference>
<feature type="non-terminal residue" evidence="2">
    <location>
        <position position="130"/>
    </location>
</feature>
<accession>A0A6J4QZJ6</accession>
<proteinExistence type="predicted"/>
<evidence type="ECO:0000313" key="2">
    <source>
        <dbReference type="EMBL" id="CAA9459785.1"/>
    </source>
</evidence>
<sequence>ERPGVGSRPRVARGPERRRPGTPRGPLAPRGRDRGAAGNGPRAAGTRGLGRACERPPGALAVFPSRPGRGRGRGGDVAGPADRRDGRGGNRRHGLCGGRRSGGRDLPSRRPRRRSSERGVQRVRQSTARV</sequence>
<feature type="compositionally biased region" description="Basic and acidic residues" evidence="1">
    <location>
        <begin position="102"/>
        <end position="120"/>
    </location>
</feature>
<name>A0A6J4QZJ6_9ACTN</name>
<organism evidence="2">
    <name type="scientific">uncultured Rubrobacteraceae bacterium</name>
    <dbReference type="NCBI Taxonomy" id="349277"/>
    <lineage>
        <taxon>Bacteria</taxon>
        <taxon>Bacillati</taxon>
        <taxon>Actinomycetota</taxon>
        <taxon>Rubrobacteria</taxon>
        <taxon>Rubrobacterales</taxon>
        <taxon>Rubrobacteraceae</taxon>
        <taxon>environmental samples</taxon>
    </lineage>
</organism>